<dbReference type="InterPro" id="IPR024079">
    <property type="entry name" value="MetalloPept_cat_dom_sf"/>
</dbReference>
<reference evidence="11" key="1">
    <citation type="submission" date="2022-06" db="EMBL/GenBank/DDBJ databases">
        <title>Complete genome sequences of two strains of the flax pathogen Septoria linicola.</title>
        <authorList>
            <person name="Lapalu N."/>
            <person name="Simon A."/>
            <person name="Demenou B."/>
            <person name="Paumier D."/>
            <person name="Guillot M.-P."/>
            <person name="Gout L."/>
            <person name="Valade R."/>
        </authorList>
    </citation>
    <scope>NUCLEOTIDE SEQUENCE</scope>
    <source>
        <strain evidence="11">SE15195</strain>
    </source>
</reference>
<gene>
    <name evidence="11" type="ORF">Slin15195_G061400</name>
</gene>
<dbReference type="PANTHER" id="PTHR47466">
    <property type="match status" value="1"/>
</dbReference>
<protein>
    <submittedName>
        <fullName evidence="11">Peptidase M43, pregnancy-associated plasma-A</fullName>
    </submittedName>
</protein>
<evidence type="ECO:0000256" key="7">
    <source>
        <dbReference type="ARBA" id="ARBA00023049"/>
    </source>
</evidence>
<dbReference type="Pfam" id="PF05572">
    <property type="entry name" value="Peptidase_M43"/>
    <property type="match status" value="1"/>
</dbReference>
<organism evidence="11 12">
    <name type="scientific">Septoria linicola</name>
    <dbReference type="NCBI Taxonomy" id="215465"/>
    <lineage>
        <taxon>Eukaryota</taxon>
        <taxon>Fungi</taxon>
        <taxon>Dikarya</taxon>
        <taxon>Ascomycota</taxon>
        <taxon>Pezizomycotina</taxon>
        <taxon>Dothideomycetes</taxon>
        <taxon>Dothideomycetidae</taxon>
        <taxon>Mycosphaerellales</taxon>
        <taxon>Mycosphaerellaceae</taxon>
        <taxon>Septoria</taxon>
    </lineage>
</organism>
<evidence type="ECO:0000313" key="12">
    <source>
        <dbReference type="Proteomes" id="UP001056384"/>
    </source>
</evidence>
<evidence type="ECO:0000256" key="8">
    <source>
        <dbReference type="ARBA" id="ARBA00023157"/>
    </source>
</evidence>
<sequence>MKFTSTILAVSAASLAAAQSNFTRCAVAPPAAAQVAALNDAARVGAANQEISRVMARTVPVYVHVVTTSAKQGRYTQTQINRQIAVMNEAYAGMGLTFVLRSTDFTVNNQWAAANIQTTAERNMKTALKKGSYGELDLYFTTDIPNQTLGWCYFPVANPSSSELILDGCVNLADSMPGGSAAPFNLGATATHEVGHWLGLFHVFQGGCSGAGDQVADTPPQRTFSSGCPVGADTCPGGGVDGIHNWMDYSDDSCLDRFTAGQTTRATALFDQLRAGR</sequence>
<evidence type="ECO:0000256" key="3">
    <source>
        <dbReference type="ARBA" id="ARBA00022723"/>
    </source>
</evidence>
<dbReference type="Proteomes" id="UP001056384">
    <property type="component" value="Chromosome 4"/>
</dbReference>
<dbReference type="GO" id="GO:0008237">
    <property type="term" value="F:metallopeptidase activity"/>
    <property type="evidence" value="ECO:0007669"/>
    <property type="project" value="UniProtKB-KW"/>
</dbReference>
<keyword evidence="8" id="KW-1015">Disulfide bond</keyword>
<evidence type="ECO:0000313" key="11">
    <source>
        <dbReference type="EMBL" id="USW52821.1"/>
    </source>
</evidence>
<dbReference type="GO" id="GO:0006508">
    <property type="term" value="P:proteolysis"/>
    <property type="evidence" value="ECO:0007669"/>
    <property type="project" value="UniProtKB-KW"/>
</dbReference>
<dbReference type="AlphaFoldDB" id="A0A9Q9AVZ1"/>
<keyword evidence="4 9" id="KW-0732">Signal</keyword>
<dbReference type="GO" id="GO:0046872">
    <property type="term" value="F:metal ion binding"/>
    <property type="evidence" value="ECO:0007669"/>
    <property type="project" value="UniProtKB-KW"/>
</dbReference>
<dbReference type="OrthoDB" id="536211at2759"/>
<dbReference type="EMBL" id="CP099421">
    <property type="protein sequence ID" value="USW52821.1"/>
    <property type="molecule type" value="Genomic_DNA"/>
</dbReference>
<proteinExistence type="inferred from homology"/>
<keyword evidence="12" id="KW-1185">Reference proteome</keyword>
<keyword evidence="2" id="KW-0645">Protease</keyword>
<evidence type="ECO:0000256" key="4">
    <source>
        <dbReference type="ARBA" id="ARBA00022729"/>
    </source>
</evidence>
<name>A0A9Q9AVZ1_9PEZI</name>
<keyword evidence="5" id="KW-0378">Hydrolase</keyword>
<dbReference type="CDD" id="cd04275">
    <property type="entry name" value="ZnMc_pappalysin_like"/>
    <property type="match status" value="1"/>
</dbReference>
<accession>A0A9Q9AVZ1</accession>
<feature type="chain" id="PRO_5040110653" evidence="9">
    <location>
        <begin position="19"/>
        <end position="277"/>
    </location>
</feature>
<keyword evidence="7" id="KW-0482">Metalloprotease</keyword>
<dbReference type="Gene3D" id="3.40.390.10">
    <property type="entry name" value="Collagenase (Catalytic Domain)"/>
    <property type="match status" value="1"/>
</dbReference>
<dbReference type="PANTHER" id="PTHR47466:SF1">
    <property type="entry name" value="METALLOPROTEASE MEP1 (AFU_ORTHOLOGUE AFUA_1G07730)-RELATED"/>
    <property type="match status" value="1"/>
</dbReference>
<evidence type="ECO:0000256" key="9">
    <source>
        <dbReference type="SAM" id="SignalP"/>
    </source>
</evidence>
<evidence type="ECO:0000256" key="5">
    <source>
        <dbReference type="ARBA" id="ARBA00022801"/>
    </source>
</evidence>
<evidence type="ECO:0000256" key="1">
    <source>
        <dbReference type="ARBA" id="ARBA00008721"/>
    </source>
</evidence>
<evidence type="ECO:0000256" key="2">
    <source>
        <dbReference type="ARBA" id="ARBA00022670"/>
    </source>
</evidence>
<feature type="domain" description="Peptidase M43 pregnancy-associated plasma-A" evidence="10">
    <location>
        <begin position="185"/>
        <end position="268"/>
    </location>
</feature>
<keyword evidence="6" id="KW-0862">Zinc</keyword>
<comment type="similarity">
    <text evidence="1">Belongs to the peptidase M43B family.</text>
</comment>
<evidence type="ECO:0000259" key="10">
    <source>
        <dbReference type="Pfam" id="PF05572"/>
    </source>
</evidence>
<dbReference type="SUPFAM" id="SSF55486">
    <property type="entry name" value="Metalloproteases ('zincins'), catalytic domain"/>
    <property type="match status" value="1"/>
</dbReference>
<feature type="signal peptide" evidence="9">
    <location>
        <begin position="1"/>
        <end position="18"/>
    </location>
</feature>
<keyword evidence="3" id="KW-0479">Metal-binding</keyword>
<evidence type="ECO:0000256" key="6">
    <source>
        <dbReference type="ARBA" id="ARBA00022833"/>
    </source>
</evidence>
<dbReference type="InterPro" id="IPR008754">
    <property type="entry name" value="Peptidase_M43"/>
</dbReference>